<keyword evidence="1" id="KW-0812">Transmembrane</keyword>
<evidence type="ECO:0000313" key="4">
    <source>
        <dbReference type="Proteomes" id="UP000283269"/>
    </source>
</evidence>
<protein>
    <submittedName>
        <fullName evidence="3">Uncharacterized protein</fullName>
    </submittedName>
</protein>
<keyword evidence="4" id="KW-1185">Reference proteome</keyword>
<comment type="caution">
    <text evidence="3">The sequence shown here is derived from an EMBL/GenBank/DDBJ whole genome shotgun (WGS) entry which is preliminary data.</text>
</comment>
<organism evidence="3 4">
    <name type="scientific">Psilocybe cyanescens</name>
    <dbReference type="NCBI Taxonomy" id="93625"/>
    <lineage>
        <taxon>Eukaryota</taxon>
        <taxon>Fungi</taxon>
        <taxon>Dikarya</taxon>
        <taxon>Basidiomycota</taxon>
        <taxon>Agaricomycotina</taxon>
        <taxon>Agaricomycetes</taxon>
        <taxon>Agaricomycetidae</taxon>
        <taxon>Agaricales</taxon>
        <taxon>Agaricineae</taxon>
        <taxon>Strophariaceae</taxon>
        <taxon>Psilocybe</taxon>
    </lineage>
</organism>
<dbReference type="AlphaFoldDB" id="A0A409XJL4"/>
<name>A0A409XJL4_PSICY</name>
<proteinExistence type="predicted"/>
<feature type="signal peptide" evidence="2">
    <location>
        <begin position="1"/>
        <end position="20"/>
    </location>
</feature>
<dbReference type="Proteomes" id="UP000283269">
    <property type="component" value="Unassembled WGS sequence"/>
</dbReference>
<feature type="transmembrane region" description="Helical" evidence="1">
    <location>
        <begin position="150"/>
        <end position="180"/>
    </location>
</feature>
<reference evidence="3 4" key="1">
    <citation type="journal article" date="2018" name="Evol. Lett.">
        <title>Horizontal gene cluster transfer increased hallucinogenic mushroom diversity.</title>
        <authorList>
            <person name="Reynolds H.T."/>
            <person name="Vijayakumar V."/>
            <person name="Gluck-Thaler E."/>
            <person name="Korotkin H.B."/>
            <person name="Matheny P.B."/>
            <person name="Slot J.C."/>
        </authorList>
    </citation>
    <scope>NUCLEOTIDE SEQUENCE [LARGE SCALE GENOMIC DNA]</scope>
    <source>
        <strain evidence="3 4">2631</strain>
    </source>
</reference>
<sequence>MFASRFFVSLLAFTALGVSASPAPAPAEKRSADVSDILAVVSTLKTKTNAILPEINALVAQGFANQATLTPLLTNLVASLNTAHTSIAAISSVNADSGSTSDVANAIAPIVADITNTLGSAQAAVPGLAGILAGLGLDAALNQVLVGLELLLAGVLNLVAGLLVDVAGILSGLALGLVLATLGL</sequence>
<keyword evidence="1" id="KW-0472">Membrane</keyword>
<evidence type="ECO:0000313" key="3">
    <source>
        <dbReference type="EMBL" id="PPQ90916.1"/>
    </source>
</evidence>
<keyword evidence="2" id="KW-0732">Signal</keyword>
<dbReference type="OrthoDB" id="2575973at2759"/>
<accession>A0A409XJL4</accession>
<gene>
    <name evidence="3" type="ORF">CVT25_007843</name>
</gene>
<evidence type="ECO:0000256" key="1">
    <source>
        <dbReference type="SAM" id="Phobius"/>
    </source>
</evidence>
<keyword evidence="1" id="KW-1133">Transmembrane helix</keyword>
<evidence type="ECO:0000256" key="2">
    <source>
        <dbReference type="SAM" id="SignalP"/>
    </source>
</evidence>
<dbReference type="InParanoid" id="A0A409XJL4"/>
<dbReference type="EMBL" id="NHYD01001513">
    <property type="protein sequence ID" value="PPQ90916.1"/>
    <property type="molecule type" value="Genomic_DNA"/>
</dbReference>
<feature type="chain" id="PRO_5019054516" evidence="2">
    <location>
        <begin position="21"/>
        <end position="184"/>
    </location>
</feature>